<dbReference type="RefSeq" id="WP_024363043.1">
    <property type="nucleotide sequence ID" value="NZ_BJNS01000003.1"/>
</dbReference>
<reference evidence="1 3" key="1">
    <citation type="submission" date="2017-03" db="EMBL/GenBank/DDBJ databases">
        <title>The whole genome sequencing and assembly of Lysinibacillus sphaericus DSM 28T strain.</title>
        <authorList>
            <person name="Lee Y.-J."/>
            <person name="Yi H."/>
            <person name="Bahn Y.-S."/>
            <person name="Kim J.F."/>
            <person name="Lee D.-W."/>
        </authorList>
    </citation>
    <scope>NUCLEOTIDE SEQUENCE [LARGE SCALE GENOMIC DNA]</scope>
    <source>
        <strain evidence="1 3">DSM 28</strain>
    </source>
</reference>
<dbReference type="EMBL" id="CP019980">
    <property type="protein sequence ID" value="AVK96196.1"/>
    <property type="molecule type" value="Genomic_DNA"/>
</dbReference>
<name>A0A2S0JYM9_LYSSH</name>
<gene>
    <name evidence="1" type="ORF">LS41612_07985</name>
    <name evidence="2" type="ORF">NCTC10338_03155</name>
</gene>
<evidence type="ECO:0000313" key="4">
    <source>
        <dbReference type="Proteomes" id="UP000255295"/>
    </source>
</evidence>
<dbReference type="InterPro" id="IPR020256">
    <property type="entry name" value="Spore_coat_CotJA"/>
</dbReference>
<sequence>MFTQFKYWRPYISPFDPCKPIEVKSYSTPPQLYIGFQPPGLPQFQTAKEALKFGTLWPQFFSPYPNPERGEMKGE</sequence>
<evidence type="ECO:0000313" key="2">
    <source>
        <dbReference type="EMBL" id="SUV18039.1"/>
    </source>
</evidence>
<accession>A0A2S0JYM9</accession>
<dbReference type="GeneID" id="48276140"/>
<dbReference type="Pfam" id="PF11007">
    <property type="entry name" value="CotJA"/>
    <property type="match status" value="1"/>
</dbReference>
<dbReference type="Proteomes" id="UP000255295">
    <property type="component" value="Unassembled WGS sequence"/>
</dbReference>
<evidence type="ECO:0000313" key="3">
    <source>
        <dbReference type="Proteomes" id="UP000238825"/>
    </source>
</evidence>
<protein>
    <submittedName>
        <fullName evidence="2">CotJA protein</fullName>
    </submittedName>
    <submittedName>
        <fullName evidence="1">Spore coat protein CotJA</fullName>
    </submittedName>
</protein>
<dbReference type="Proteomes" id="UP000238825">
    <property type="component" value="Chromosome"/>
</dbReference>
<keyword evidence="1" id="KW-0946">Virion</keyword>
<dbReference type="AlphaFoldDB" id="A0A2S0JYM9"/>
<organism evidence="1 3">
    <name type="scientific">Lysinibacillus sphaericus</name>
    <name type="common">Bacillus sphaericus</name>
    <dbReference type="NCBI Taxonomy" id="1421"/>
    <lineage>
        <taxon>Bacteria</taxon>
        <taxon>Bacillati</taxon>
        <taxon>Bacillota</taxon>
        <taxon>Bacilli</taxon>
        <taxon>Bacillales</taxon>
        <taxon>Bacillaceae</taxon>
        <taxon>Lysinibacillus</taxon>
    </lineage>
</organism>
<keyword evidence="1" id="KW-0167">Capsid protein</keyword>
<reference evidence="2 4" key="2">
    <citation type="submission" date="2018-06" db="EMBL/GenBank/DDBJ databases">
        <authorList>
            <consortium name="Pathogen Informatics"/>
            <person name="Doyle S."/>
        </authorList>
    </citation>
    <scope>NUCLEOTIDE SEQUENCE [LARGE SCALE GENOMIC DNA]</scope>
    <source>
        <strain evidence="2 4">NCTC10338</strain>
    </source>
</reference>
<dbReference type="EMBL" id="UFSZ01000001">
    <property type="protein sequence ID" value="SUV18039.1"/>
    <property type="molecule type" value="Genomic_DNA"/>
</dbReference>
<evidence type="ECO:0000313" key="1">
    <source>
        <dbReference type="EMBL" id="AVK96196.1"/>
    </source>
</evidence>
<proteinExistence type="predicted"/>